<dbReference type="PROSITE" id="PS00211">
    <property type="entry name" value="ABC_TRANSPORTER_1"/>
    <property type="match status" value="1"/>
</dbReference>
<dbReference type="SUPFAM" id="SSF52540">
    <property type="entry name" value="P-loop containing nucleoside triphosphate hydrolases"/>
    <property type="match status" value="1"/>
</dbReference>
<evidence type="ECO:0000313" key="8">
    <source>
        <dbReference type="EMBL" id="MFB9135464.1"/>
    </source>
</evidence>
<dbReference type="InterPro" id="IPR008995">
    <property type="entry name" value="Mo/tungstate-bd_C_term_dom"/>
</dbReference>
<dbReference type="Gene3D" id="3.40.50.300">
    <property type="entry name" value="P-loop containing nucleotide triphosphate hydrolases"/>
    <property type="match status" value="1"/>
</dbReference>
<evidence type="ECO:0000259" key="7">
    <source>
        <dbReference type="PROSITE" id="PS50893"/>
    </source>
</evidence>
<dbReference type="GO" id="GO:0005524">
    <property type="term" value="F:ATP binding"/>
    <property type="evidence" value="ECO:0007669"/>
    <property type="project" value="UniProtKB-KW"/>
</dbReference>
<proteinExistence type="predicted"/>
<feature type="domain" description="ABC transporter" evidence="7">
    <location>
        <begin position="4"/>
        <end position="252"/>
    </location>
</feature>
<dbReference type="InterPro" id="IPR027417">
    <property type="entry name" value="P-loop_NTPase"/>
</dbReference>
<dbReference type="Proteomes" id="UP001589645">
    <property type="component" value="Unassembled WGS sequence"/>
</dbReference>
<dbReference type="SMART" id="SM00382">
    <property type="entry name" value="AAA"/>
    <property type="match status" value="1"/>
</dbReference>
<gene>
    <name evidence="8" type="ORF">ACFFUV_10875</name>
</gene>
<dbReference type="PANTHER" id="PTHR43875">
    <property type="entry name" value="MALTODEXTRIN IMPORT ATP-BINDING PROTEIN MSMX"/>
    <property type="match status" value="1"/>
</dbReference>
<evidence type="ECO:0000256" key="4">
    <source>
        <dbReference type="ARBA" id="ARBA00022840"/>
    </source>
</evidence>
<dbReference type="Gene3D" id="2.40.50.140">
    <property type="entry name" value="Nucleic acid-binding proteins"/>
    <property type="match status" value="1"/>
</dbReference>
<name>A0ABV5HMV6_9VIBR</name>
<sequence length="403" mass="45183">MPKLNFRNLSKSFGDHTVIREFNAEVSDREFLVLLGPSGCGKSTLLRMIAGLSDISGGDFLIDDQVANDWSPKERGIAFVFQTYALYPHLTVRENIAFPLMMNRFNWWHHLPMINTLKRWSLMNDASIVQATDKIAEQLELTPLLDRRPAALSGGQRQRVALARSLVRDPSIYLLDEPLSNLDAKLRTQMRSEISALHKKVKKTFVYVTHDQVEAMTMATRIIIMNQGEIQQVDTPENIYNDPRNTFVARFIGSPAMNLVTVDIDGNELNASGRESWEHPGALPDASKAIIGVRPEKMILAEGLEGLIKGHIVAVEKLGAETVVGLNVGLDVDEDDEESLIEKDTIFIRVPGNVNVEIGQQGSFSYDAQDCYWFDEQTGERIENPAGKLYELDDSVSERVRQA</sequence>
<dbReference type="InterPro" id="IPR012340">
    <property type="entry name" value="NA-bd_OB-fold"/>
</dbReference>
<accession>A0ABV5HMV6</accession>
<keyword evidence="4 8" id="KW-0067">ATP-binding</keyword>
<dbReference type="EMBL" id="JBHMEP010000002">
    <property type="protein sequence ID" value="MFB9135464.1"/>
    <property type="molecule type" value="Genomic_DNA"/>
</dbReference>
<dbReference type="InterPro" id="IPR047641">
    <property type="entry name" value="ABC_transpr_MalK/UgpC-like"/>
</dbReference>
<organism evidence="8 9">
    <name type="scientific">Vibrio olivae</name>
    <dbReference type="NCBI Taxonomy" id="1243002"/>
    <lineage>
        <taxon>Bacteria</taxon>
        <taxon>Pseudomonadati</taxon>
        <taxon>Pseudomonadota</taxon>
        <taxon>Gammaproteobacteria</taxon>
        <taxon>Vibrionales</taxon>
        <taxon>Vibrionaceae</taxon>
        <taxon>Vibrio</taxon>
    </lineage>
</organism>
<keyword evidence="5" id="KW-1278">Translocase</keyword>
<evidence type="ECO:0000256" key="6">
    <source>
        <dbReference type="ARBA" id="ARBA00023136"/>
    </source>
</evidence>
<reference evidence="8 9" key="1">
    <citation type="submission" date="2024-09" db="EMBL/GenBank/DDBJ databases">
        <authorList>
            <person name="Sun Q."/>
            <person name="Mori K."/>
        </authorList>
    </citation>
    <scope>NUCLEOTIDE SEQUENCE [LARGE SCALE GENOMIC DNA]</scope>
    <source>
        <strain evidence="8 9">CECT 8064</strain>
    </source>
</reference>
<evidence type="ECO:0000256" key="5">
    <source>
        <dbReference type="ARBA" id="ARBA00022967"/>
    </source>
</evidence>
<dbReference type="InterPro" id="IPR003439">
    <property type="entry name" value="ABC_transporter-like_ATP-bd"/>
</dbReference>
<evidence type="ECO:0000256" key="3">
    <source>
        <dbReference type="ARBA" id="ARBA00022741"/>
    </source>
</evidence>
<dbReference type="Gene3D" id="2.40.50.100">
    <property type="match status" value="1"/>
</dbReference>
<dbReference type="RefSeq" id="WP_390192363.1">
    <property type="nucleotide sequence ID" value="NZ_JBHMEP010000002.1"/>
</dbReference>
<keyword evidence="3" id="KW-0547">Nucleotide-binding</keyword>
<evidence type="ECO:0000256" key="1">
    <source>
        <dbReference type="ARBA" id="ARBA00022448"/>
    </source>
</evidence>
<dbReference type="PANTHER" id="PTHR43875:SF15">
    <property type="entry name" value="TREHALOSE IMPORT ATP-BINDING PROTEIN SUGC"/>
    <property type="match status" value="1"/>
</dbReference>
<dbReference type="InterPro" id="IPR003593">
    <property type="entry name" value="AAA+_ATPase"/>
</dbReference>
<comment type="caution">
    <text evidence="8">The sequence shown here is derived from an EMBL/GenBank/DDBJ whole genome shotgun (WGS) entry which is preliminary data.</text>
</comment>
<evidence type="ECO:0000313" key="9">
    <source>
        <dbReference type="Proteomes" id="UP001589645"/>
    </source>
</evidence>
<keyword evidence="6" id="KW-0472">Membrane</keyword>
<dbReference type="InterPro" id="IPR017871">
    <property type="entry name" value="ABC_transporter-like_CS"/>
</dbReference>
<dbReference type="CDD" id="cd03301">
    <property type="entry name" value="ABC_MalK_N"/>
    <property type="match status" value="1"/>
</dbReference>
<keyword evidence="9" id="KW-1185">Reference proteome</keyword>
<dbReference type="SUPFAM" id="SSF50331">
    <property type="entry name" value="MOP-like"/>
    <property type="match status" value="1"/>
</dbReference>
<dbReference type="PROSITE" id="PS50893">
    <property type="entry name" value="ABC_TRANSPORTER_2"/>
    <property type="match status" value="1"/>
</dbReference>
<protein>
    <submittedName>
        <fullName evidence="8">ABC transporter ATP-binding protein</fullName>
    </submittedName>
</protein>
<dbReference type="InterPro" id="IPR015855">
    <property type="entry name" value="ABC_transpr_MalK-like"/>
</dbReference>
<keyword evidence="2" id="KW-1003">Cell membrane</keyword>
<dbReference type="Pfam" id="PF00005">
    <property type="entry name" value="ABC_tran"/>
    <property type="match status" value="1"/>
</dbReference>
<evidence type="ECO:0000256" key="2">
    <source>
        <dbReference type="ARBA" id="ARBA00022475"/>
    </source>
</evidence>
<keyword evidence="1" id="KW-0813">Transport</keyword>